<reference evidence="2" key="1">
    <citation type="submission" date="2024-01" db="EMBL/GenBank/DDBJ databases">
        <title>The first autotrophic representatives of the genus Thermodesulfovibrio.</title>
        <authorList>
            <person name="Maltseva A.I."/>
            <person name="Elcheninov A.G."/>
            <person name="Kublanov I.V."/>
            <person name="Lebedinsky A.V."/>
            <person name="Frolov E.N."/>
        </authorList>
    </citation>
    <scope>NUCLEOTIDE SEQUENCE</scope>
    <source>
        <strain evidence="2">3462-1</strain>
    </source>
</reference>
<sequence>MGQFIPGKAARERKILKVSQQEMDEPLRKMLMQMQGFEDYYVCPMISKGRLLGVVEFFQRKKLNHDEEWFNFLETLTGQISIAVENANILSEIQSAKEDLLLAYDQTIEALSFALDLRDKETEGHSQRVTELTVKIAEKFRIKGEKLRYVRWGALLHDIGKLGIPDNILLKPGPLSSEEWEIMKKHPEYGYNMLSRVEYLLPALEILLYHHEKWDGSGYPRGLKGKEIPLSARIFAVVDVWDALTNERPYRPAWSKERALQYIVSQSGIHFDPEVVKIFLEIMQNKI</sequence>
<dbReference type="KEGG" id="tob:V4D31_00110"/>
<dbReference type="InterPro" id="IPR003018">
    <property type="entry name" value="GAF"/>
</dbReference>
<dbReference type="PANTHER" id="PTHR45228">
    <property type="entry name" value="CYCLIC DI-GMP PHOSPHODIESTERASE TM_0186-RELATED"/>
    <property type="match status" value="1"/>
</dbReference>
<dbReference type="PANTHER" id="PTHR45228:SF1">
    <property type="entry name" value="CYCLIC DI-GMP PHOSPHODIESTERASE TM_0186"/>
    <property type="match status" value="1"/>
</dbReference>
<protein>
    <submittedName>
        <fullName evidence="2">HD domain-containing phosphohydrolase</fullName>
    </submittedName>
</protein>
<dbReference type="InterPro" id="IPR037522">
    <property type="entry name" value="HD_GYP_dom"/>
</dbReference>
<dbReference type="InterPro" id="IPR029016">
    <property type="entry name" value="GAF-like_dom_sf"/>
</dbReference>
<dbReference type="Gene3D" id="3.30.450.40">
    <property type="match status" value="1"/>
</dbReference>
<dbReference type="EMBL" id="CP144374">
    <property type="protein sequence ID" value="XCH49468.1"/>
    <property type="molecule type" value="Genomic_DNA"/>
</dbReference>
<accession>A0AAU8H3S6</accession>
<dbReference type="NCBIfam" id="TIGR00277">
    <property type="entry name" value="HDIG"/>
    <property type="match status" value="1"/>
</dbReference>
<dbReference type="Pfam" id="PF01590">
    <property type="entry name" value="GAF"/>
    <property type="match status" value="1"/>
</dbReference>
<evidence type="ECO:0000313" key="2">
    <source>
        <dbReference type="EMBL" id="XCH49468.1"/>
    </source>
</evidence>
<proteinExistence type="predicted"/>
<evidence type="ECO:0000259" key="1">
    <source>
        <dbReference type="PROSITE" id="PS51832"/>
    </source>
</evidence>
<feature type="domain" description="HD-GYP" evidence="1">
    <location>
        <begin position="100"/>
        <end position="287"/>
    </location>
</feature>
<gene>
    <name evidence="2" type="ORF">V4D31_00110</name>
</gene>
<dbReference type="Gene3D" id="1.10.3210.10">
    <property type="entry name" value="Hypothetical protein af1432"/>
    <property type="match status" value="1"/>
</dbReference>
<dbReference type="Pfam" id="PF13487">
    <property type="entry name" value="HD_5"/>
    <property type="match status" value="1"/>
</dbReference>
<dbReference type="InterPro" id="IPR003607">
    <property type="entry name" value="HD/PDEase_dom"/>
</dbReference>
<organism evidence="2">
    <name type="scientific">Thermodesulfovibrio obliviosus</name>
    <dbReference type="NCBI Taxonomy" id="3118332"/>
    <lineage>
        <taxon>Bacteria</taxon>
        <taxon>Pseudomonadati</taxon>
        <taxon>Nitrospirota</taxon>
        <taxon>Thermodesulfovibrionia</taxon>
        <taxon>Thermodesulfovibrionales</taxon>
        <taxon>Thermodesulfovibrionaceae</taxon>
        <taxon>Thermodesulfovibrio</taxon>
    </lineage>
</organism>
<dbReference type="SUPFAM" id="SSF109604">
    <property type="entry name" value="HD-domain/PDEase-like"/>
    <property type="match status" value="1"/>
</dbReference>
<dbReference type="SUPFAM" id="SSF55781">
    <property type="entry name" value="GAF domain-like"/>
    <property type="match status" value="1"/>
</dbReference>
<dbReference type="InterPro" id="IPR052020">
    <property type="entry name" value="Cyclic_di-GMP/3'3'-cGAMP_PDE"/>
</dbReference>
<dbReference type="SMART" id="SM00471">
    <property type="entry name" value="HDc"/>
    <property type="match status" value="1"/>
</dbReference>
<dbReference type="RefSeq" id="WP_353687103.1">
    <property type="nucleotide sequence ID" value="NZ_CP144374.1"/>
</dbReference>
<dbReference type="CDD" id="cd00077">
    <property type="entry name" value="HDc"/>
    <property type="match status" value="1"/>
</dbReference>
<dbReference type="PROSITE" id="PS51832">
    <property type="entry name" value="HD_GYP"/>
    <property type="match status" value="1"/>
</dbReference>
<dbReference type="InterPro" id="IPR006675">
    <property type="entry name" value="HDIG_dom"/>
</dbReference>
<name>A0AAU8H3S6_9BACT</name>
<dbReference type="AlphaFoldDB" id="A0AAU8H3S6"/>